<feature type="transmembrane region" description="Helical" evidence="1">
    <location>
        <begin position="74"/>
        <end position="93"/>
    </location>
</feature>
<feature type="transmembrane region" description="Helical" evidence="1">
    <location>
        <begin position="7"/>
        <end position="25"/>
    </location>
</feature>
<dbReference type="Proteomes" id="UP000034543">
    <property type="component" value="Unassembled WGS sequence"/>
</dbReference>
<comment type="caution">
    <text evidence="2">The sequence shown here is derived from an EMBL/GenBank/DDBJ whole genome shotgun (WGS) entry which is preliminary data.</text>
</comment>
<reference evidence="2 3" key="1">
    <citation type="journal article" date="2015" name="Nature">
        <title>rRNA introns, odd ribosomes, and small enigmatic genomes across a large radiation of phyla.</title>
        <authorList>
            <person name="Brown C.T."/>
            <person name="Hug L.A."/>
            <person name="Thomas B.C."/>
            <person name="Sharon I."/>
            <person name="Castelle C.J."/>
            <person name="Singh A."/>
            <person name="Wilkins M.J."/>
            <person name="Williams K.H."/>
            <person name="Banfield J.F."/>
        </authorList>
    </citation>
    <scope>NUCLEOTIDE SEQUENCE [LARGE SCALE GENOMIC DNA]</scope>
</reference>
<dbReference type="AlphaFoldDB" id="A0A0G1CJ16"/>
<name>A0A0G1CJ16_9BACT</name>
<keyword evidence="1" id="KW-0812">Transmembrane</keyword>
<organism evidence="2 3">
    <name type="scientific">Candidatus Gottesmanbacteria bacterium GW2011_GWA1_43_11</name>
    <dbReference type="NCBI Taxonomy" id="1618436"/>
    <lineage>
        <taxon>Bacteria</taxon>
        <taxon>Candidatus Gottesmaniibacteriota</taxon>
    </lineage>
</organism>
<accession>A0A0G1CJ16</accession>
<evidence type="ECO:0000313" key="3">
    <source>
        <dbReference type="Proteomes" id="UP000034543"/>
    </source>
</evidence>
<evidence type="ECO:0000313" key="2">
    <source>
        <dbReference type="EMBL" id="KKS85487.1"/>
    </source>
</evidence>
<proteinExistence type="predicted"/>
<feature type="transmembrane region" description="Helical" evidence="1">
    <location>
        <begin position="99"/>
        <end position="121"/>
    </location>
</feature>
<feature type="transmembrane region" description="Helical" evidence="1">
    <location>
        <begin position="37"/>
        <end position="53"/>
    </location>
</feature>
<gene>
    <name evidence="2" type="ORF">UV59_C0007G0070</name>
</gene>
<dbReference type="EMBL" id="LCFB01000007">
    <property type="protein sequence ID" value="KKS85487.1"/>
    <property type="molecule type" value="Genomic_DNA"/>
</dbReference>
<protein>
    <submittedName>
        <fullName evidence="2">Uncharacterized protein</fullName>
    </submittedName>
</protein>
<dbReference type="STRING" id="1618436.UV59_C0007G0070"/>
<keyword evidence="1" id="KW-1133">Transmembrane helix</keyword>
<evidence type="ECO:0000256" key="1">
    <source>
        <dbReference type="SAM" id="Phobius"/>
    </source>
</evidence>
<sequence>MKKNSRYFFIYWVINSGFLYFAPYFFGSMLVVGNMRLTPFLASVISGFLLAIVNTISKPALESLNIHLAEEWQLVIALEFINIIALWVLARYADLTGIGIQNVISVGMIATAVTIIQWVVWKFLPVKK</sequence>
<keyword evidence="1" id="KW-0472">Membrane</keyword>